<sequence length="156" mass="18445">MYLFSFIPIPTFIMSSEIHQYIESQSSIRKERLLSLRTWLIDTFPGIRESMKYKMPTYQLDENWISLASQKNHISIYLCRPDSLNELKKKFPSLLFGKTCINVRDKDSFPFKAIQSSIRSALKPKTKLRIPNEKVESRRKSISKKLFETKSAYRKK</sequence>
<dbReference type="SUPFAM" id="SSF159888">
    <property type="entry name" value="YdhG-like"/>
    <property type="match status" value="1"/>
</dbReference>
<evidence type="ECO:0000313" key="4">
    <source>
        <dbReference type="Proteomes" id="UP000232149"/>
    </source>
</evidence>
<dbReference type="Pfam" id="PF08818">
    <property type="entry name" value="DUF1801"/>
    <property type="match status" value="1"/>
</dbReference>
<dbReference type="Gene3D" id="3.90.1150.200">
    <property type="match status" value="1"/>
</dbReference>
<reference evidence="4 5" key="1">
    <citation type="submission" date="2017-07" db="EMBL/GenBank/DDBJ databases">
        <title>Leptospira spp. isolated from tropical soils.</title>
        <authorList>
            <person name="Thibeaux R."/>
            <person name="Iraola G."/>
            <person name="Ferres I."/>
            <person name="Bierque E."/>
            <person name="Girault D."/>
            <person name="Soupe-Gilbert M.-E."/>
            <person name="Picardeau M."/>
            <person name="Goarant C."/>
        </authorList>
    </citation>
    <scope>NUCLEOTIDE SEQUENCE [LARGE SCALE GENOMIC DNA]</scope>
    <source>
        <strain evidence="2 5">FH2-B-C1</strain>
        <strain evidence="3 4">FH2-B-D1</strain>
    </source>
</reference>
<evidence type="ECO:0000259" key="1">
    <source>
        <dbReference type="Pfam" id="PF08818"/>
    </source>
</evidence>
<dbReference type="EMBL" id="NPDU01000008">
    <property type="protein sequence ID" value="PJZ63117.1"/>
    <property type="molecule type" value="Genomic_DNA"/>
</dbReference>
<evidence type="ECO:0000313" key="2">
    <source>
        <dbReference type="EMBL" id="PJZ53865.1"/>
    </source>
</evidence>
<keyword evidence="4" id="KW-1185">Reference proteome</keyword>
<accession>A0A2M9YQR3</accession>
<dbReference type="Proteomes" id="UP000232188">
    <property type="component" value="Unassembled WGS sequence"/>
</dbReference>
<dbReference type="EMBL" id="NPDV01000005">
    <property type="protein sequence ID" value="PJZ53865.1"/>
    <property type="molecule type" value="Genomic_DNA"/>
</dbReference>
<proteinExistence type="predicted"/>
<comment type="caution">
    <text evidence="2">The sequence shown here is derived from an EMBL/GenBank/DDBJ whole genome shotgun (WGS) entry which is preliminary data.</text>
</comment>
<evidence type="ECO:0000313" key="3">
    <source>
        <dbReference type="EMBL" id="PJZ63117.1"/>
    </source>
</evidence>
<evidence type="ECO:0000313" key="5">
    <source>
        <dbReference type="Proteomes" id="UP000232188"/>
    </source>
</evidence>
<organism evidence="2 5">
    <name type="scientific">Leptospira adleri</name>
    <dbReference type="NCBI Taxonomy" id="2023186"/>
    <lineage>
        <taxon>Bacteria</taxon>
        <taxon>Pseudomonadati</taxon>
        <taxon>Spirochaetota</taxon>
        <taxon>Spirochaetia</taxon>
        <taxon>Leptospirales</taxon>
        <taxon>Leptospiraceae</taxon>
        <taxon>Leptospira</taxon>
    </lineage>
</organism>
<gene>
    <name evidence="3" type="ORF">CH376_04515</name>
    <name evidence="2" type="ORF">CH380_07610</name>
</gene>
<name>A0A2M9YQR3_9LEPT</name>
<dbReference type="Proteomes" id="UP000232149">
    <property type="component" value="Unassembled WGS sequence"/>
</dbReference>
<dbReference type="InterPro" id="IPR014922">
    <property type="entry name" value="YdhG-like"/>
</dbReference>
<feature type="domain" description="YdhG-like" evidence="1">
    <location>
        <begin position="29"/>
        <end position="122"/>
    </location>
</feature>
<dbReference type="AlphaFoldDB" id="A0A2M9YQR3"/>
<protein>
    <recommendedName>
        <fullName evidence="1">YdhG-like domain-containing protein</fullName>
    </recommendedName>
</protein>